<protein>
    <recommendedName>
        <fullName evidence="2">DNA-directed DNA polymerase</fullName>
        <ecNumber evidence="2">2.7.7.7</ecNumber>
    </recommendedName>
</protein>
<evidence type="ECO:0000256" key="4">
    <source>
        <dbReference type="ARBA" id="ARBA00022695"/>
    </source>
</evidence>
<sequence length="918" mass="104804">MPSSSLFSATQFGKPNGRRYKKGRYLVFGFDTEYQRRPRTNAAGQVEIENEVLSYQFSCRVVTPDNAGEEPHWSGIILPDGPLVSDRLSLEAFVTHALAEGLKAYPDVKMPVDIYLVAHFTRADVPAFSDFKDDERRGALNLDNIRSLFMNVSSDIEVSLPCDDGKGHVRIAVKIRDTLALAPAGARSLAQLGDILGFEKLSLSDDPDKDLHYETHMADFMAADWERFRDYAIRDAEICDQYTTRLIRLYFDQTGTFKLPVTLTSIGVDLIQNHWKKLGLDPAYVVGKETVEERRWDKKRERYVTETKTVSLSKLHWSEDFFTECYHGGRNEQFWFGPAPEGVWYDYDLSSAYPSAMSLIGEVHWDSIRPITPTKELKKGTFLSGDLAFANVNFEFPDDVRFPVLPVRTETGLLFPRKGNSTTHISEINLALQLGCKIELVEGRYIDSDYVFSRIREHGYPIRPFLDFTKHCIIERQKHPKKNLNNLFWKELVNSTYGKTAQGLRERRVYDLRSAQTQRLEPSKITNPVYAAYITALCRATLGEIMNALPRSVEIFSVTTDGFLTTATDAQMRKTTIINLGWDYRSARGILVGDTQIYETKHVIRQPIGWRTRGQATLKPSQVSDFEGVNLEPREDERVVLAKGGIKLDRTWSKSQQNDEIVELLLNRKPTDTMAVVLGAGIREMHEKGMDFVDKTMTKRLSMEFDWKRRPHAAGDVPVQFGTQSEVSHLAFSTIPWDSVEQYNTVRELWRSYTKDAPRCLKSFEDYQKWATYFESKLAAQGPAEAYLAKEDGILKRIRRDLVIAQRLRKAGTHELKPSAVDQDVLPDGFKLKAETFANILNDRFGIPCAKTDVDNARKKKAFVTKQVPNCDQSVKILEAIKRDLFPKLDIEQFLTPKATFDLKIVERDMAKPLQEDL</sequence>
<evidence type="ECO:0000259" key="9">
    <source>
        <dbReference type="Pfam" id="PF03175"/>
    </source>
</evidence>
<evidence type="ECO:0000256" key="8">
    <source>
        <dbReference type="ARBA" id="ARBA00049244"/>
    </source>
</evidence>
<keyword evidence="4" id="KW-0548">Nucleotidyltransferase</keyword>
<dbReference type="GO" id="GO:0003677">
    <property type="term" value="F:DNA binding"/>
    <property type="evidence" value="ECO:0007669"/>
    <property type="project" value="UniProtKB-KW"/>
</dbReference>
<keyword evidence="7" id="KW-0238">DNA-binding</keyword>
<dbReference type="GO" id="GO:0006260">
    <property type="term" value="P:DNA replication"/>
    <property type="evidence" value="ECO:0007669"/>
    <property type="project" value="UniProtKB-KW"/>
</dbReference>
<evidence type="ECO:0000256" key="3">
    <source>
        <dbReference type="ARBA" id="ARBA00022679"/>
    </source>
</evidence>
<evidence type="ECO:0000256" key="2">
    <source>
        <dbReference type="ARBA" id="ARBA00012417"/>
    </source>
</evidence>
<dbReference type="InterPro" id="IPR043502">
    <property type="entry name" value="DNA/RNA_pol_sf"/>
</dbReference>
<evidence type="ECO:0000256" key="1">
    <source>
        <dbReference type="ARBA" id="ARBA00005755"/>
    </source>
</evidence>
<comment type="similarity">
    <text evidence="1">Belongs to the DNA polymerase type-B family.</text>
</comment>
<feature type="domain" description="DNA-directed DNA polymerase family B mitochondria/virus" evidence="9">
    <location>
        <begin position="323"/>
        <end position="511"/>
    </location>
</feature>
<evidence type="ECO:0000256" key="5">
    <source>
        <dbReference type="ARBA" id="ARBA00022705"/>
    </source>
</evidence>
<evidence type="ECO:0000313" key="11">
    <source>
        <dbReference type="Proteomes" id="UP000444174"/>
    </source>
</evidence>
<name>A0A843YNS3_9RHOB</name>
<dbReference type="EC" id="2.7.7.7" evidence="2"/>
<dbReference type="Pfam" id="PF03175">
    <property type="entry name" value="DNA_pol_B_2"/>
    <property type="match status" value="1"/>
</dbReference>
<dbReference type="EMBL" id="WIBF01000013">
    <property type="protein sequence ID" value="MQQ10267.1"/>
    <property type="molecule type" value="Genomic_DNA"/>
</dbReference>
<keyword evidence="11" id="KW-1185">Reference proteome</keyword>
<dbReference type="GO" id="GO:0000166">
    <property type="term" value="F:nucleotide binding"/>
    <property type="evidence" value="ECO:0007669"/>
    <property type="project" value="InterPro"/>
</dbReference>
<keyword evidence="3" id="KW-0808">Transferase</keyword>
<comment type="caution">
    <text evidence="10">The sequence shown here is derived from an EMBL/GenBank/DDBJ whole genome shotgun (WGS) entry which is preliminary data.</text>
</comment>
<evidence type="ECO:0000256" key="7">
    <source>
        <dbReference type="ARBA" id="ARBA00023125"/>
    </source>
</evidence>
<dbReference type="InterPro" id="IPR004868">
    <property type="entry name" value="DNA-dir_DNA_pol_B_mt/vir"/>
</dbReference>
<dbReference type="Proteomes" id="UP000444174">
    <property type="component" value="Unassembled WGS sequence"/>
</dbReference>
<dbReference type="GO" id="GO:0003887">
    <property type="term" value="F:DNA-directed DNA polymerase activity"/>
    <property type="evidence" value="ECO:0007669"/>
    <property type="project" value="UniProtKB-KW"/>
</dbReference>
<gene>
    <name evidence="10" type="ORF">GFB49_17505</name>
</gene>
<comment type="catalytic activity">
    <reaction evidence="8">
        <text>DNA(n) + a 2'-deoxyribonucleoside 5'-triphosphate = DNA(n+1) + diphosphate</text>
        <dbReference type="Rhea" id="RHEA:22508"/>
        <dbReference type="Rhea" id="RHEA-COMP:17339"/>
        <dbReference type="Rhea" id="RHEA-COMP:17340"/>
        <dbReference type="ChEBI" id="CHEBI:33019"/>
        <dbReference type="ChEBI" id="CHEBI:61560"/>
        <dbReference type="ChEBI" id="CHEBI:173112"/>
        <dbReference type="EC" id="2.7.7.7"/>
    </reaction>
</comment>
<reference evidence="10 11" key="1">
    <citation type="submission" date="2019-10" db="EMBL/GenBank/DDBJ databases">
        <title>Epibacterium sp. nov., isolated from seawater.</title>
        <authorList>
            <person name="Zhang X."/>
            <person name="Li N."/>
        </authorList>
    </citation>
    <scope>NUCLEOTIDE SEQUENCE [LARGE SCALE GENOMIC DNA]</scope>
    <source>
        <strain evidence="10 11">SM1979</strain>
    </source>
</reference>
<accession>A0A843YNS3</accession>
<proteinExistence type="inferred from homology"/>
<dbReference type="SUPFAM" id="SSF56672">
    <property type="entry name" value="DNA/RNA polymerases"/>
    <property type="match status" value="1"/>
</dbReference>
<evidence type="ECO:0000256" key="6">
    <source>
        <dbReference type="ARBA" id="ARBA00022932"/>
    </source>
</evidence>
<evidence type="ECO:0000313" key="10">
    <source>
        <dbReference type="EMBL" id="MQQ10267.1"/>
    </source>
</evidence>
<dbReference type="AlphaFoldDB" id="A0A843YNS3"/>
<keyword evidence="6" id="KW-0239">DNA-directed DNA polymerase</keyword>
<keyword evidence="5" id="KW-0235">DNA replication</keyword>
<organism evidence="10 11">
    <name type="scientific">Tritonibacter litoralis</name>
    <dbReference type="NCBI Taxonomy" id="2662264"/>
    <lineage>
        <taxon>Bacteria</taxon>
        <taxon>Pseudomonadati</taxon>
        <taxon>Pseudomonadota</taxon>
        <taxon>Alphaproteobacteria</taxon>
        <taxon>Rhodobacterales</taxon>
        <taxon>Paracoccaceae</taxon>
        <taxon>Tritonibacter</taxon>
    </lineage>
</organism>